<dbReference type="Proteomes" id="UP000297229">
    <property type="component" value="Unassembled WGS sequence"/>
</dbReference>
<evidence type="ECO:0000313" key="1">
    <source>
        <dbReference type="EMBL" id="TGO55393.1"/>
    </source>
</evidence>
<evidence type="ECO:0000313" key="2">
    <source>
        <dbReference type="Proteomes" id="UP000297229"/>
    </source>
</evidence>
<dbReference type="EMBL" id="PQXM01001455">
    <property type="protein sequence ID" value="TGO55393.1"/>
    <property type="molecule type" value="Genomic_DNA"/>
</dbReference>
<accession>A0A4Z1IF29</accession>
<reference evidence="1 2" key="1">
    <citation type="submission" date="2017-12" db="EMBL/GenBank/DDBJ databases">
        <title>Comparative genomics of Botrytis spp.</title>
        <authorList>
            <person name="Valero-Jimenez C.A."/>
            <person name="Tapia P."/>
            <person name="Veloso J."/>
            <person name="Silva-Moreno E."/>
            <person name="Staats M."/>
            <person name="Valdes J.H."/>
            <person name="Van Kan J.A.L."/>
        </authorList>
    </citation>
    <scope>NUCLEOTIDE SEQUENCE [LARGE SCALE GENOMIC DNA]</scope>
    <source>
        <strain evidence="1 2">Be9601</strain>
    </source>
</reference>
<comment type="caution">
    <text evidence="1">The sequence shown here is derived from an EMBL/GenBank/DDBJ whole genome shotgun (WGS) entry which is preliminary data.</text>
</comment>
<protein>
    <submittedName>
        <fullName evidence="1">Uncharacterized protein</fullName>
    </submittedName>
</protein>
<name>A0A4Z1IF29_9HELO</name>
<sequence length="226" mass="25304">MRSLPRLSTGLWVGLQGIDLPVTTSLVQSVDMLLVIPVKFIDIQVDALLLDLCWIPNIVSAKNELGIVGLTKHGRSQIGITRDSPSNKGILDRPRTELSLAKTWTRRWRLAHAGTATTLFRIHITRCDLKRTGFDSLIYQVNPVVLLIMSLYIGLLEVPRPICAISAMSLVITEKTSRNYRICKVAEKVFAEESGFSLVPWLTEWGQGCLGWWKLLVLFLGHADLD</sequence>
<keyword evidence="2" id="KW-1185">Reference proteome</keyword>
<gene>
    <name evidence="1" type="ORF">BELL_1457g00020</name>
</gene>
<proteinExistence type="predicted"/>
<organism evidence="1 2">
    <name type="scientific">Botrytis elliptica</name>
    <dbReference type="NCBI Taxonomy" id="278938"/>
    <lineage>
        <taxon>Eukaryota</taxon>
        <taxon>Fungi</taxon>
        <taxon>Dikarya</taxon>
        <taxon>Ascomycota</taxon>
        <taxon>Pezizomycotina</taxon>
        <taxon>Leotiomycetes</taxon>
        <taxon>Helotiales</taxon>
        <taxon>Sclerotiniaceae</taxon>
        <taxon>Botrytis</taxon>
    </lineage>
</organism>
<dbReference type="AlphaFoldDB" id="A0A4Z1IF29"/>